<organism evidence="1 2">
    <name type="scientific">Algibacter miyuki</name>
    <dbReference type="NCBI Taxonomy" id="1306933"/>
    <lineage>
        <taxon>Bacteria</taxon>
        <taxon>Pseudomonadati</taxon>
        <taxon>Bacteroidota</taxon>
        <taxon>Flavobacteriia</taxon>
        <taxon>Flavobacteriales</taxon>
        <taxon>Flavobacteriaceae</taxon>
        <taxon>Algibacter</taxon>
    </lineage>
</organism>
<evidence type="ECO:0008006" key="3">
    <source>
        <dbReference type="Google" id="ProtNLM"/>
    </source>
</evidence>
<name>A0ABV5GYD4_9FLAO</name>
<protein>
    <recommendedName>
        <fullName evidence="3">Aminotransferase class I/classII domain-containing protein</fullName>
    </recommendedName>
</protein>
<evidence type="ECO:0000313" key="2">
    <source>
        <dbReference type="Proteomes" id="UP001589590"/>
    </source>
</evidence>
<dbReference type="Proteomes" id="UP001589590">
    <property type="component" value="Unassembled WGS sequence"/>
</dbReference>
<dbReference type="EMBL" id="JBHMFA010000005">
    <property type="protein sequence ID" value="MFB9104659.1"/>
    <property type="molecule type" value="Genomic_DNA"/>
</dbReference>
<dbReference type="RefSeq" id="WP_290273583.1">
    <property type="nucleotide sequence ID" value="NZ_JAUFQP010000013.1"/>
</dbReference>
<sequence length="354" mass="40930">MPHDTTSPKKGFGSFFSYIDPKSELLADSKNQFNPLNNTLFYNGRHAIKYIVELIQKEKNINTFWLPEYYCQHVTHWLKQNYSNIKTYPVDPKNPDYCIEGNLFLENNDIILVNNFWGISKCNLDYQNDTVSVIEDHSHGWLSESCLNSSADFCVASLRKSVPAPLGGMAWIPNGASLKTIPLEPSPVFESVWNTVLLAMQKKAIFETQKGINDSLKTEFLSLINDAELKMHENYELGAFPEQHKETLKQYLKIDYGDFKQGNYQHLVSLLKGSEHFDLISSTETTFGLTLYFDNLDTMNAFKNHLISQQIYPSLLWPGNPKTYGYYLNIHIDYRYNKSDMTYMSRIINKFKQV</sequence>
<gene>
    <name evidence="1" type="ORF">ACFFU1_07105</name>
</gene>
<reference evidence="1 2" key="1">
    <citation type="submission" date="2024-09" db="EMBL/GenBank/DDBJ databases">
        <authorList>
            <person name="Sun Q."/>
            <person name="Mori K."/>
        </authorList>
    </citation>
    <scope>NUCLEOTIDE SEQUENCE [LARGE SCALE GENOMIC DNA]</scope>
    <source>
        <strain evidence="1 2">CECT 8300</strain>
    </source>
</reference>
<evidence type="ECO:0000313" key="1">
    <source>
        <dbReference type="EMBL" id="MFB9104659.1"/>
    </source>
</evidence>
<comment type="caution">
    <text evidence="1">The sequence shown here is derived from an EMBL/GenBank/DDBJ whole genome shotgun (WGS) entry which is preliminary data.</text>
</comment>
<keyword evidence="2" id="KW-1185">Reference proteome</keyword>
<proteinExistence type="predicted"/>
<accession>A0ABV5GYD4</accession>